<dbReference type="Pfam" id="PF13472">
    <property type="entry name" value="Lipase_GDSL_2"/>
    <property type="match status" value="1"/>
</dbReference>
<evidence type="ECO:0000313" key="2">
    <source>
        <dbReference type="EMBL" id="MEN3748531.1"/>
    </source>
</evidence>
<evidence type="ECO:0000259" key="1">
    <source>
        <dbReference type="Pfam" id="PF13472"/>
    </source>
</evidence>
<sequence length="311" mass="32832">MPACRPLARIARSWPDGRRTRNRRRGSMIYPHKLLWLLAALTAIPSIANPGGGASSAGTDYVAMGSSFAAGPGVTRSADQPPNRCARSEDNYAHLLARRMNLRLADVSCSAATTGHLLGPWNELPAQIDAVTADTRLVTITVGGNDVGYIGALMSASCRTFATPPPGTPGGKCPVVSVPADAWAKLEAALRMIVVEIRRRSPRARIIFVDYLTVLPERGLCPATPLTAEHADAGRATAKRLAALTARVAGETGSDVIAMSALSRHHDTCSAEPWMTGFPLPGGARFVPYHPNAQGMAAVADALARRLDTPS</sequence>
<comment type="caution">
    <text evidence="2">The sequence shown here is derived from an EMBL/GenBank/DDBJ whole genome shotgun (WGS) entry which is preliminary data.</text>
</comment>
<feature type="domain" description="SGNH hydrolase-type esterase" evidence="1">
    <location>
        <begin position="63"/>
        <end position="298"/>
    </location>
</feature>
<dbReference type="PANTHER" id="PTHR37981">
    <property type="entry name" value="LIPASE 2"/>
    <property type="match status" value="1"/>
</dbReference>
<dbReference type="PANTHER" id="PTHR37981:SF1">
    <property type="entry name" value="SGNH HYDROLASE-TYPE ESTERASE DOMAIN-CONTAINING PROTEIN"/>
    <property type="match status" value="1"/>
</dbReference>
<accession>A0ABV0BCC8</accession>
<dbReference type="InterPro" id="IPR013830">
    <property type="entry name" value="SGNH_hydro"/>
</dbReference>
<keyword evidence="2" id="KW-0378">Hydrolase</keyword>
<proteinExistence type="predicted"/>
<dbReference type="InterPro" id="IPR037460">
    <property type="entry name" value="SEST-like"/>
</dbReference>
<name>A0ABV0BCC8_9SPHN</name>
<protein>
    <submittedName>
        <fullName evidence="2">SGNH/GDSL hydrolase family protein</fullName>
        <ecNumber evidence="2">3.1.-.-</ecNumber>
    </submittedName>
</protein>
<dbReference type="CDD" id="cd01823">
    <property type="entry name" value="SEST_like"/>
    <property type="match status" value="1"/>
</dbReference>
<dbReference type="EMBL" id="JBDIZK010000009">
    <property type="protein sequence ID" value="MEN3748531.1"/>
    <property type="molecule type" value="Genomic_DNA"/>
</dbReference>
<gene>
    <name evidence="2" type="ORF">TPR58_15250</name>
</gene>
<evidence type="ECO:0000313" key="3">
    <source>
        <dbReference type="Proteomes" id="UP001427805"/>
    </source>
</evidence>
<dbReference type="Gene3D" id="3.40.50.1110">
    <property type="entry name" value="SGNH hydrolase"/>
    <property type="match status" value="1"/>
</dbReference>
<dbReference type="RefSeq" id="WP_346247557.1">
    <property type="nucleotide sequence ID" value="NZ_JBDIZK010000009.1"/>
</dbReference>
<reference evidence="2 3" key="1">
    <citation type="submission" date="2024-05" db="EMBL/GenBank/DDBJ databases">
        <title>Sphingomonas sp. HF-S3 16S ribosomal RNA gene Genome sequencing and assembly.</title>
        <authorList>
            <person name="Lee H."/>
        </authorList>
    </citation>
    <scope>NUCLEOTIDE SEQUENCE [LARGE SCALE GENOMIC DNA]</scope>
    <source>
        <strain evidence="2 3">HF-S3</strain>
    </source>
</reference>
<dbReference type="InterPro" id="IPR036514">
    <property type="entry name" value="SGNH_hydro_sf"/>
</dbReference>
<dbReference type="EC" id="3.1.-.-" evidence="2"/>
<dbReference type="SUPFAM" id="SSF52266">
    <property type="entry name" value="SGNH hydrolase"/>
    <property type="match status" value="1"/>
</dbReference>
<keyword evidence="3" id="KW-1185">Reference proteome</keyword>
<organism evidence="2 3">
    <name type="scientific">Sphingomonas rustica</name>
    <dbReference type="NCBI Taxonomy" id="3103142"/>
    <lineage>
        <taxon>Bacteria</taxon>
        <taxon>Pseudomonadati</taxon>
        <taxon>Pseudomonadota</taxon>
        <taxon>Alphaproteobacteria</taxon>
        <taxon>Sphingomonadales</taxon>
        <taxon>Sphingomonadaceae</taxon>
        <taxon>Sphingomonas</taxon>
    </lineage>
</organism>
<dbReference type="Proteomes" id="UP001427805">
    <property type="component" value="Unassembled WGS sequence"/>
</dbReference>
<dbReference type="GO" id="GO:0016787">
    <property type="term" value="F:hydrolase activity"/>
    <property type="evidence" value="ECO:0007669"/>
    <property type="project" value="UniProtKB-KW"/>
</dbReference>